<sequence length="187" mass="21324">MHRYAEFVRVVDSLNYWKYFKEIWEYRMDAIWFFKQSKSASRSRVFVLDGMSVLFGTDLLPQLRFPPKSSNGWGVKGLPPVGRISPYEVTSLRASFWKISSLEMCISISSPPKPLKTPPSPQKPQKTTSPKKKNGMLSPIKTPKTPGSDTRKLPPIKAPVGLAPNPNLKNIRSKIGSFDNIRYKPRW</sequence>
<dbReference type="EMBL" id="BPLR01019478">
    <property type="protein sequence ID" value="GIX68309.1"/>
    <property type="molecule type" value="Genomic_DNA"/>
</dbReference>
<evidence type="ECO:0000313" key="3">
    <source>
        <dbReference type="Proteomes" id="UP001054945"/>
    </source>
</evidence>
<keyword evidence="3" id="KW-1185">Reference proteome</keyword>
<protein>
    <submittedName>
        <fullName evidence="2">Uncharacterized protein</fullName>
    </submittedName>
</protein>
<feature type="compositionally biased region" description="Pro residues" evidence="1">
    <location>
        <begin position="111"/>
        <end position="122"/>
    </location>
</feature>
<dbReference type="Proteomes" id="UP001054945">
    <property type="component" value="Unassembled WGS sequence"/>
</dbReference>
<evidence type="ECO:0000313" key="2">
    <source>
        <dbReference type="EMBL" id="GIX68309.1"/>
    </source>
</evidence>
<reference evidence="2 3" key="1">
    <citation type="submission" date="2021-06" db="EMBL/GenBank/DDBJ databases">
        <title>Caerostris extrusa draft genome.</title>
        <authorList>
            <person name="Kono N."/>
            <person name="Arakawa K."/>
        </authorList>
    </citation>
    <scope>NUCLEOTIDE SEQUENCE [LARGE SCALE GENOMIC DNA]</scope>
</reference>
<comment type="caution">
    <text evidence="2">The sequence shown here is derived from an EMBL/GenBank/DDBJ whole genome shotgun (WGS) entry which is preliminary data.</text>
</comment>
<accession>A0AAV4MBW4</accession>
<gene>
    <name evidence="2" type="primary">AVEN_20550_1</name>
    <name evidence="2" type="ORF">CEXT_655001</name>
</gene>
<feature type="region of interest" description="Disordered" evidence="1">
    <location>
        <begin position="110"/>
        <end position="169"/>
    </location>
</feature>
<proteinExistence type="predicted"/>
<name>A0AAV4MBW4_CAEEX</name>
<evidence type="ECO:0000256" key="1">
    <source>
        <dbReference type="SAM" id="MobiDB-lite"/>
    </source>
</evidence>
<dbReference type="AlphaFoldDB" id="A0AAV4MBW4"/>
<organism evidence="2 3">
    <name type="scientific">Caerostris extrusa</name>
    <name type="common">Bark spider</name>
    <name type="synonym">Caerostris bankana</name>
    <dbReference type="NCBI Taxonomy" id="172846"/>
    <lineage>
        <taxon>Eukaryota</taxon>
        <taxon>Metazoa</taxon>
        <taxon>Ecdysozoa</taxon>
        <taxon>Arthropoda</taxon>
        <taxon>Chelicerata</taxon>
        <taxon>Arachnida</taxon>
        <taxon>Araneae</taxon>
        <taxon>Araneomorphae</taxon>
        <taxon>Entelegynae</taxon>
        <taxon>Araneoidea</taxon>
        <taxon>Araneidae</taxon>
        <taxon>Caerostris</taxon>
    </lineage>
</organism>